<dbReference type="GO" id="GO:0030295">
    <property type="term" value="F:protein kinase activator activity"/>
    <property type="evidence" value="ECO:0007669"/>
    <property type="project" value="TreeGrafter"/>
</dbReference>
<keyword evidence="11" id="KW-0067">ATP-binding</keyword>
<dbReference type="InterPro" id="IPR035965">
    <property type="entry name" value="PAS-like_dom_sf"/>
</dbReference>
<keyword evidence="7" id="KW-0808">Transferase</keyword>
<dbReference type="PROSITE" id="PS50885">
    <property type="entry name" value="HAMP"/>
    <property type="match status" value="1"/>
</dbReference>
<dbReference type="Pfam" id="PF00989">
    <property type="entry name" value="PAS"/>
    <property type="match status" value="1"/>
</dbReference>
<dbReference type="CDD" id="cd00082">
    <property type="entry name" value="HisKA"/>
    <property type="match status" value="1"/>
</dbReference>
<evidence type="ECO:0000256" key="7">
    <source>
        <dbReference type="ARBA" id="ARBA00022679"/>
    </source>
</evidence>
<dbReference type="PANTHER" id="PTHR42878">
    <property type="entry name" value="TWO-COMPONENT HISTIDINE KINASE"/>
    <property type="match status" value="1"/>
</dbReference>
<dbReference type="InterPro" id="IPR036097">
    <property type="entry name" value="HisK_dim/P_sf"/>
</dbReference>
<dbReference type="GO" id="GO:0007234">
    <property type="term" value="P:osmosensory signaling via phosphorelay pathway"/>
    <property type="evidence" value="ECO:0007669"/>
    <property type="project" value="TreeGrafter"/>
</dbReference>
<keyword evidence="6" id="KW-0597">Phosphoprotein</keyword>
<dbReference type="SMART" id="SM00091">
    <property type="entry name" value="PAS"/>
    <property type="match status" value="1"/>
</dbReference>
<dbReference type="STRING" id="688867.SAMN05660236_4879"/>
<keyword evidence="8 15" id="KW-0812">Transmembrane</keyword>
<keyword evidence="14 15" id="KW-0472">Membrane</keyword>
<dbReference type="EC" id="2.7.13.3" evidence="4"/>
<dbReference type="Pfam" id="PF00672">
    <property type="entry name" value="HAMP"/>
    <property type="match status" value="1"/>
</dbReference>
<dbReference type="SUPFAM" id="SSF55874">
    <property type="entry name" value="ATPase domain of HSP90 chaperone/DNA topoisomerase II/histidine kinase"/>
    <property type="match status" value="1"/>
</dbReference>
<evidence type="ECO:0000256" key="3">
    <source>
        <dbReference type="ARBA" id="ARBA00004236"/>
    </source>
</evidence>
<dbReference type="GO" id="GO:0005886">
    <property type="term" value="C:plasma membrane"/>
    <property type="evidence" value="ECO:0007669"/>
    <property type="project" value="UniProtKB-SubCell"/>
</dbReference>
<gene>
    <name evidence="19" type="ORF">SAMN05660236_4879</name>
</gene>
<dbReference type="RefSeq" id="WP_079689408.1">
    <property type="nucleotide sequence ID" value="NZ_FUZU01000004.1"/>
</dbReference>
<dbReference type="OrthoDB" id="9813151at2"/>
<reference evidence="19 20" key="1">
    <citation type="submission" date="2017-02" db="EMBL/GenBank/DDBJ databases">
        <authorList>
            <person name="Peterson S.W."/>
        </authorList>
    </citation>
    <scope>NUCLEOTIDE SEQUENCE [LARGE SCALE GENOMIC DNA]</scope>
    <source>
        <strain evidence="19 20">DSM 25262</strain>
    </source>
</reference>
<dbReference type="CDD" id="cd06225">
    <property type="entry name" value="HAMP"/>
    <property type="match status" value="1"/>
</dbReference>
<dbReference type="SMART" id="SM00387">
    <property type="entry name" value="HATPase_c"/>
    <property type="match status" value="1"/>
</dbReference>
<dbReference type="Pfam" id="PF00512">
    <property type="entry name" value="HisKA"/>
    <property type="match status" value="1"/>
</dbReference>
<evidence type="ECO:0000313" key="19">
    <source>
        <dbReference type="EMBL" id="SKC85421.1"/>
    </source>
</evidence>
<dbReference type="SMART" id="SM00304">
    <property type="entry name" value="HAMP"/>
    <property type="match status" value="1"/>
</dbReference>
<feature type="transmembrane region" description="Helical" evidence="15">
    <location>
        <begin position="140"/>
        <end position="162"/>
    </location>
</feature>
<name>A0A1T5MB03_9BACT</name>
<dbReference type="InterPro" id="IPR004358">
    <property type="entry name" value="Sig_transdc_His_kin-like_C"/>
</dbReference>
<keyword evidence="12 15" id="KW-1133">Transmembrane helix</keyword>
<dbReference type="FunFam" id="3.30.565.10:FF:000023">
    <property type="entry name" value="PAS domain-containing sensor histidine kinase"/>
    <property type="match status" value="1"/>
</dbReference>
<evidence type="ECO:0000256" key="2">
    <source>
        <dbReference type="ARBA" id="ARBA00004141"/>
    </source>
</evidence>
<dbReference type="Proteomes" id="UP000190961">
    <property type="component" value="Unassembled WGS sequence"/>
</dbReference>
<keyword evidence="9" id="KW-0547">Nucleotide-binding</keyword>
<dbReference type="Gene3D" id="1.10.287.130">
    <property type="match status" value="1"/>
</dbReference>
<dbReference type="AlphaFoldDB" id="A0A1T5MB03"/>
<evidence type="ECO:0000256" key="11">
    <source>
        <dbReference type="ARBA" id="ARBA00022840"/>
    </source>
</evidence>
<dbReference type="EMBL" id="FUZU01000004">
    <property type="protein sequence ID" value="SKC85421.1"/>
    <property type="molecule type" value="Genomic_DNA"/>
</dbReference>
<dbReference type="CDD" id="cd00130">
    <property type="entry name" value="PAS"/>
    <property type="match status" value="1"/>
</dbReference>
<dbReference type="Gene3D" id="3.30.450.20">
    <property type="entry name" value="PAS domain"/>
    <property type="match status" value="1"/>
</dbReference>
<evidence type="ECO:0000256" key="14">
    <source>
        <dbReference type="ARBA" id="ARBA00023136"/>
    </source>
</evidence>
<dbReference type="InterPro" id="IPR036890">
    <property type="entry name" value="HATPase_C_sf"/>
</dbReference>
<evidence type="ECO:0000256" key="4">
    <source>
        <dbReference type="ARBA" id="ARBA00012438"/>
    </source>
</evidence>
<dbReference type="PROSITE" id="PS50109">
    <property type="entry name" value="HIS_KIN"/>
    <property type="match status" value="1"/>
</dbReference>
<evidence type="ECO:0000256" key="9">
    <source>
        <dbReference type="ARBA" id="ARBA00022741"/>
    </source>
</evidence>
<feature type="domain" description="Histidine kinase" evidence="16">
    <location>
        <begin position="355"/>
        <end position="568"/>
    </location>
</feature>
<comment type="subcellular location">
    <subcellularLocation>
        <location evidence="3">Cell membrane</location>
    </subcellularLocation>
    <subcellularLocation>
        <location evidence="2">Membrane</location>
        <topology evidence="2">Multi-pass membrane protein</topology>
    </subcellularLocation>
</comment>
<dbReference type="GO" id="GO:0000156">
    <property type="term" value="F:phosphorelay response regulator activity"/>
    <property type="evidence" value="ECO:0007669"/>
    <property type="project" value="TreeGrafter"/>
</dbReference>
<dbReference type="InterPro" id="IPR003661">
    <property type="entry name" value="HisK_dim/P_dom"/>
</dbReference>
<dbReference type="SUPFAM" id="SSF55785">
    <property type="entry name" value="PYP-like sensor domain (PAS domain)"/>
    <property type="match status" value="1"/>
</dbReference>
<feature type="domain" description="HAMP" evidence="18">
    <location>
        <begin position="164"/>
        <end position="216"/>
    </location>
</feature>
<evidence type="ECO:0000256" key="6">
    <source>
        <dbReference type="ARBA" id="ARBA00022553"/>
    </source>
</evidence>
<evidence type="ECO:0000256" key="13">
    <source>
        <dbReference type="ARBA" id="ARBA00023012"/>
    </source>
</evidence>
<dbReference type="InterPro" id="IPR005467">
    <property type="entry name" value="His_kinase_dom"/>
</dbReference>
<proteinExistence type="predicted"/>
<dbReference type="Gene3D" id="6.10.340.10">
    <property type="match status" value="1"/>
</dbReference>
<dbReference type="GO" id="GO:0006355">
    <property type="term" value="P:regulation of DNA-templated transcription"/>
    <property type="evidence" value="ECO:0007669"/>
    <property type="project" value="InterPro"/>
</dbReference>
<evidence type="ECO:0000256" key="10">
    <source>
        <dbReference type="ARBA" id="ARBA00022777"/>
    </source>
</evidence>
<keyword evidence="20" id="KW-1185">Reference proteome</keyword>
<keyword evidence="10 19" id="KW-0418">Kinase</keyword>
<feature type="transmembrane region" description="Helical" evidence="15">
    <location>
        <begin position="7"/>
        <end position="29"/>
    </location>
</feature>
<evidence type="ECO:0000313" key="20">
    <source>
        <dbReference type="Proteomes" id="UP000190961"/>
    </source>
</evidence>
<dbReference type="PRINTS" id="PR00344">
    <property type="entry name" value="BCTRLSENSOR"/>
</dbReference>
<keyword evidence="5" id="KW-1003">Cell membrane</keyword>
<dbReference type="InterPro" id="IPR003594">
    <property type="entry name" value="HATPase_dom"/>
</dbReference>
<dbReference type="SUPFAM" id="SSF47384">
    <property type="entry name" value="Homodimeric domain of signal transducing histidine kinase"/>
    <property type="match status" value="1"/>
</dbReference>
<dbReference type="Pfam" id="PF02518">
    <property type="entry name" value="HATPase_c"/>
    <property type="match status" value="1"/>
</dbReference>
<keyword evidence="13" id="KW-0902">Two-component regulatory system</keyword>
<dbReference type="InterPro" id="IPR050351">
    <property type="entry name" value="BphY/WalK/GraS-like"/>
</dbReference>
<dbReference type="GO" id="GO:0005524">
    <property type="term" value="F:ATP binding"/>
    <property type="evidence" value="ECO:0007669"/>
    <property type="project" value="UniProtKB-KW"/>
</dbReference>
<feature type="domain" description="PAS" evidence="17">
    <location>
        <begin position="225"/>
        <end position="270"/>
    </location>
</feature>
<evidence type="ECO:0000256" key="5">
    <source>
        <dbReference type="ARBA" id="ARBA00022475"/>
    </source>
</evidence>
<evidence type="ECO:0000256" key="8">
    <source>
        <dbReference type="ARBA" id="ARBA00022692"/>
    </source>
</evidence>
<dbReference type="InterPro" id="IPR013767">
    <property type="entry name" value="PAS_fold"/>
</dbReference>
<dbReference type="PANTHER" id="PTHR42878:SF7">
    <property type="entry name" value="SENSOR HISTIDINE KINASE GLRK"/>
    <property type="match status" value="1"/>
</dbReference>
<dbReference type="InterPro" id="IPR003660">
    <property type="entry name" value="HAMP_dom"/>
</dbReference>
<protein>
    <recommendedName>
        <fullName evidence="4">histidine kinase</fullName>
        <ecNumber evidence="4">2.7.13.3</ecNumber>
    </recommendedName>
</protein>
<comment type="catalytic activity">
    <reaction evidence="1">
        <text>ATP + protein L-histidine = ADP + protein N-phospho-L-histidine.</text>
        <dbReference type="EC" id="2.7.13.3"/>
    </reaction>
</comment>
<dbReference type="InterPro" id="IPR000014">
    <property type="entry name" value="PAS"/>
</dbReference>
<sequence length="568" mass="63752">MSIKTKVALGVAFLFAAILTIGGIGLHYLHELAGDTQNIIRNNYETLQYTKRILALTNGSKAFSVDSIEQNILRQESNITEPGERELTIKLRSIFEKYRVAENDSIVLEQLRATALAIQDINLSAIIRKNEVAQATASRASTYVVIILSVFAILAFTFIVNFPGYVANPIIQLTNSIKSIADKNYEERLHFDRKDEFEELAQAFNRMAEKLDEYEHSNLARVIFEKRRIEAIINRMTDPVLGLDERKKIVFANDQALAFLNIPKEQLVGRYAPDVAVENDLLRNLIREGPTKDTESNIIKIVLDGKENYFSKENITVQYIPTGEKNVAIIGQVLLLKNVTPYKELDLAKTNFIATISHELKTPIASLQMCTKLLRDKRVGELNSEQGSITETMLDEINRLSKITHELLDLAQVETGNIKLNIRSVSPREIIEYAQAAIKFQAERKRVAITVDIAESVDNVHADMDKTTWVLINLLTNAIRYSPEGGEIILRCHRQQNAIVFSVQDFGSGIEAKFKNRLFEKFFQVPGTPSGTGLGLSISKEFIESQGGKITVESDLGKGSLFAFELSV</sequence>
<accession>A0A1T5MB03</accession>
<evidence type="ECO:0000259" key="18">
    <source>
        <dbReference type="PROSITE" id="PS50885"/>
    </source>
</evidence>
<evidence type="ECO:0000256" key="15">
    <source>
        <dbReference type="SAM" id="Phobius"/>
    </source>
</evidence>
<dbReference type="GO" id="GO:0000155">
    <property type="term" value="F:phosphorelay sensor kinase activity"/>
    <property type="evidence" value="ECO:0007669"/>
    <property type="project" value="InterPro"/>
</dbReference>
<evidence type="ECO:0000259" key="16">
    <source>
        <dbReference type="PROSITE" id="PS50109"/>
    </source>
</evidence>
<evidence type="ECO:0000259" key="17">
    <source>
        <dbReference type="PROSITE" id="PS50112"/>
    </source>
</evidence>
<dbReference type="SUPFAM" id="SSF158472">
    <property type="entry name" value="HAMP domain-like"/>
    <property type="match status" value="1"/>
</dbReference>
<dbReference type="Gene3D" id="3.30.565.10">
    <property type="entry name" value="Histidine kinase-like ATPase, C-terminal domain"/>
    <property type="match status" value="1"/>
</dbReference>
<evidence type="ECO:0000256" key="1">
    <source>
        <dbReference type="ARBA" id="ARBA00000085"/>
    </source>
</evidence>
<dbReference type="SMART" id="SM00388">
    <property type="entry name" value="HisKA"/>
    <property type="match status" value="1"/>
</dbReference>
<evidence type="ECO:0000256" key="12">
    <source>
        <dbReference type="ARBA" id="ARBA00022989"/>
    </source>
</evidence>
<dbReference type="PROSITE" id="PS50112">
    <property type="entry name" value="PAS"/>
    <property type="match status" value="1"/>
</dbReference>
<organism evidence="19 20">
    <name type="scientific">Ohtaekwangia koreensis</name>
    <dbReference type="NCBI Taxonomy" id="688867"/>
    <lineage>
        <taxon>Bacteria</taxon>
        <taxon>Pseudomonadati</taxon>
        <taxon>Bacteroidota</taxon>
        <taxon>Cytophagia</taxon>
        <taxon>Cytophagales</taxon>
        <taxon>Fulvivirgaceae</taxon>
        <taxon>Ohtaekwangia</taxon>
    </lineage>
</organism>